<dbReference type="GO" id="GO:0030246">
    <property type="term" value="F:carbohydrate binding"/>
    <property type="evidence" value="ECO:0007669"/>
    <property type="project" value="InterPro"/>
</dbReference>
<dbReference type="Gene3D" id="3.20.20.70">
    <property type="entry name" value="Aldolase class I"/>
    <property type="match status" value="1"/>
</dbReference>
<dbReference type="PANTHER" id="PTHR35803:SF2">
    <property type="entry name" value="RETAINING ALPHA-GALACTOSIDASE"/>
    <property type="match status" value="1"/>
</dbReference>
<keyword evidence="5" id="KW-0326">Glycosidase</keyword>
<dbReference type="Pfam" id="PF14509">
    <property type="entry name" value="GH97_C"/>
    <property type="match status" value="1"/>
</dbReference>
<feature type="domain" description="Glycosyl-hydrolase 97 catalytic" evidence="7">
    <location>
        <begin position="305"/>
        <end position="457"/>
    </location>
</feature>
<evidence type="ECO:0000256" key="6">
    <source>
        <dbReference type="SAM" id="SignalP"/>
    </source>
</evidence>
<evidence type="ECO:0000259" key="8">
    <source>
        <dbReference type="Pfam" id="PF14508"/>
    </source>
</evidence>
<feature type="domain" description="Glycosyl-hydrolase 97 C-terminal oligomerisation" evidence="9">
    <location>
        <begin position="555"/>
        <end position="650"/>
    </location>
</feature>
<dbReference type="InterPro" id="IPR013785">
    <property type="entry name" value="Aldolase_TIM"/>
</dbReference>
<evidence type="ECO:0000259" key="7">
    <source>
        <dbReference type="Pfam" id="PF10566"/>
    </source>
</evidence>
<evidence type="ECO:0000256" key="2">
    <source>
        <dbReference type="ARBA" id="ARBA00011245"/>
    </source>
</evidence>
<comment type="caution">
    <text evidence="11">The sequence shown here is derived from an EMBL/GenBank/DDBJ whole genome shotgun (WGS) entry which is preliminary data.</text>
</comment>
<reference evidence="10 13" key="2">
    <citation type="submission" date="2019-10" db="EMBL/GenBank/DDBJ databases">
        <title>Prolixibacter strains distinguished by the presence of nitrate reductase genes were adept at nitrate-dependent anaerobic corrosion of metallic iron and carbon steel.</title>
        <authorList>
            <person name="Iino T."/>
            <person name="Shono N."/>
            <person name="Ito K."/>
            <person name="Nakamura R."/>
            <person name="Sueoka K."/>
            <person name="Harayama S."/>
            <person name="Ohkuma M."/>
        </authorList>
    </citation>
    <scope>NUCLEOTIDE SEQUENCE [LARGE SCALE GENOMIC DNA]</scope>
    <source>
        <strain evidence="10 13">MIC1-1</strain>
    </source>
</reference>
<comment type="cofactor">
    <cofactor evidence="1">
        <name>Ca(2+)</name>
        <dbReference type="ChEBI" id="CHEBI:29108"/>
    </cofactor>
</comment>
<dbReference type="InterPro" id="IPR014718">
    <property type="entry name" value="GH-type_carb-bd"/>
</dbReference>
<dbReference type="GO" id="GO:0016798">
    <property type="term" value="F:hydrolase activity, acting on glycosyl bonds"/>
    <property type="evidence" value="ECO:0007669"/>
    <property type="project" value="UniProtKB-KW"/>
</dbReference>
<dbReference type="InterPro" id="IPR029486">
    <property type="entry name" value="GH97_N"/>
</dbReference>
<feature type="chain" id="PRO_5015165985" evidence="6">
    <location>
        <begin position="22"/>
        <end position="651"/>
    </location>
</feature>
<dbReference type="Pfam" id="PF10566">
    <property type="entry name" value="Glyco_hydro_97"/>
    <property type="match status" value="1"/>
</dbReference>
<dbReference type="InterPro" id="IPR029483">
    <property type="entry name" value="GH97_C"/>
</dbReference>
<gene>
    <name evidence="11" type="ORF">CLV93_10723</name>
    <name evidence="10" type="ORF">JCM18694_27600</name>
</gene>
<accession>A0A2P8CAC1</accession>
<keyword evidence="4" id="KW-0106">Calcium</keyword>
<keyword evidence="3" id="KW-0378">Hydrolase</keyword>
<evidence type="ECO:0000256" key="5">
    <source>
        <dbReference type="ARBA" id="ARBA00023295"/>
    </source>
</evidence>
<protein>
    <submittedName>
        <fullName evidence="11">Alpha-glucosidase</fullName>
    </submittedName>
    <submittedName>
        <fullName evidence="10">Retaining alpha-galactosidase</fullName>
    </submittedName>
</protein>
<dbReference type="EMBL" id="BLAU01000001">
    <property type="protein sequence ID" value="GET22514.1"/>
    <property type="molecule type" value="Genomic_DNA"/>
</dbReference>
<evidence type="ECO:0000313" key="11">
    <source>
        <dbReference type="EMBL" id="PSK81916.1"/>
    </source>
</evidence>
<evidence type="ECO:0000256" key="3">
    <source>
        <dbReference type="ARBA" id="ARBA00022801"/>
    </source>
</evidence>
<feature type="domain" description="Glycosyl-hydrolase 97 N-terminal" evidence="8">
    <location>
        <begin position="27"/>
        <end position="286"/>
    </location>
</feature>
<keyword evidence="6" id="KW-0732">Signal</keyword>
<dbReference type="Gene3D" id="2.60.40.1180">
    <property type="entry name" value="Golgi alpha-mannosidase II"/>
    <property type="match status" value="1"/>
</dbReference>
<dbReference type="InterPro" id="IPR019563">
    <property type="entry name" value="GH97_catalytic"/>
</dbReference>
<dbReference type="Pfam" id="PF14508">
    <property type="entry name" value="GH97_N"/>
    <property type="match status" value="1"/>
</dbReference>
<dbReference type="OrthoDB" id="1109141at2"/>
<name>A0A2P8CAC1_9BACT</name>
<feature type="signal peptide" evidence="6">
    <location>
        <begin position="1"/>
        <end position="21"/>
    </location>
</feature>
<proteinExistence type="predicted"/>
<dbReference type="InterPro" id="IPR013780">
    <property type="entry name" value="Glyco_hydro_b"/>
</dbReference>
<reference evidence="11 12" key="1">
    <citation type="submission" date="2018-03" db="EMBL/GenBank/DDBJ databases">
        <title>Genomic Encyclopedia of Archaeal and Bacterial Type Strains, Phase II (KMG-II): from individual species to whole genera.</title>
        <authorList>
            <person name="Goeker M."/>
        </authorList>
    </citation>
    <scope>NUCLEOTIDE SEQUENCE [LARGE SCALE GENOMIC DNA]</scope>
    <source>
        <strain evidence="11 12">DSM 27267</strain>
    </source>
</reference>
<organism evidence="11 12">
    <name type="scientific">Prolixibacter denitrificans</name>
    <dbReference type="NCBI Taxonomy" id="1541063"/>
    <lineage>
        <taxon>Bacteria</taxon>
        <taxon>Pseudomonadati</taxon>
        <taxon>Bacteroidota</taxon>
        <taxon>Bacteroidia</taxon>
        <taxon>Marinilabiliales</taxon>
        <taxon>Prolixibacteraceae</taxon>
        <taxon>Prolixibacter</taxon>
    </lineage>
</organism>
<dbReference type="PANTHER" id="PTHR35803">
    <property type="entry name" value="GLUCAN 1,4-ALPHA-GLUCOSIDASE SUSB-RELATED"/>
    <property type="match status" value="1"/>
</dbReference>
<evidence type="ECO:0000313" key="13">
    <source>
        <dbReference type="Proteomes" id="UP000396862"/>
    </source>
</evidence>
<dbReference type="Proteomes" id="UP000240621">
    <property type="component" value="Unassembled WGS sequence"/>
</dbReference>
<dbReference type="InterPro" id="IPR052720">
    <property type="entry name" value="Glycosyl_hydrolase_97"/>
</dbReference>
<dbReference type="Proteomes" id="UP000396862">
    <property type="component" value="Unassembled WGS sequence"/>
</dbReference>
<dbReference type="SUPFAM" id="SSF51445">
    <property type="entry name" value="(Trans)glycosidases"/>
    <property type="match status" value="1"/>
</dbReference>
<dbReference type="RefSeq" id="WP_106542729.1">
    <property type="nucleotide sequence ID" value="NZ_BLAU01000001.1"/>
</dbReference>
<keyword evidence="13" id="KW-1185">Reference proteome</keyword>
<dbReference type="InterPro" id="IPR017853">
    <property type="entry name" value="GH"/>
</dbReference>
<sequence length="651" mass="75243">MKLNKILLSLILLCSFSLLQAADIQSLRSPDGKITVTFRQTDKLYYAVNYNDQNILWYSPLSLTVNNQKLGFQDEVISQLTRSNSSVIKPYWWFRSEIPDEYNELDLVFEGKYSVIFRAYNDGVAYRWKTDFRGNVKVQSEEVEYRFPKNYQLISHQVGDFQTSYEKNYTKAPIQSLKEADFTSVPIVIDEGKLKVAVTEADLYDYPGMYLTHYDNNNGRPYLNGIFPAYPEKVEKGDHGSFNLRVLERADYLAQTSGTREFPWRVLIVAPEDKDLAANDIVYRLARKAQFDASWVKPGKVSWEWWNDWNLEGVTFRAGINMDTYKYYIDFAARHHIEYVLMDEGWSDQFDILLPKPGIDVPELVQYGRKRGVRILLWTVWHTIDRQMNEALALFEKWSVAGVKVDFIDRDDQIAVNFYERLAAEAAKHHLLVDYHGCSKPTGLERTYPNVLNFESVRGNEYNKFTTPDTPEHNVDITYIRMLAGPMDYTPGAMRNAAKGQFFTSYSMPMSDGTRCQQLGMYICYFAPLQMLCDAPTEYEKYPDILKFLSEVPVTWDETIPLDGKLGEYVVLARRKGNIWYIGALNNWTERTIKIDLSFIVEGQHQAQMFVDGKNADRRGDDYMVISQRVSRGTPLEITLKPGGGTAIRID</sequence>
<comment type="subunit">
    <text evidence="2">Monomer.</text>
</comment>
<evidence type="ECO:0000259" key="9">
    <source>
        <dbReference type="Pfam" id="PF14509"/>
    </source>
</evidence>
<evidence type="ECO:0000313" key="10">
    <source>
        <dbReference type="EMBL" id="GET22514.1"/>
    </source>
</evidence>
<evidence type="ECO:0000256" key="1">
    <source>
        <dbReference type="ARBA" id="ARBA00001913"/>
    </source>
</evidence>
<evidence type="ECO:0000256" key="4">
    <source>
        <dbReference type="ARBA" id="ARBA00022837"/>
    </source>
</evidence>
<dbReference type="EMBL" id="PYGC01000007">
    <property type="protein sequence ID" value="PSK81916.1"/>
    <property type="molecule type" value="Genomic_DNA"/>
</dbReference>
<dbReference type="AlphaFoldDB" id="A0A2P8CAC1"/>
<evidence type="ECO:0000313" key="12">
    <source>
        <dbReference type="Proteomes" id="UP000240621"/>
    </source>
</evidence>
<dbReference type="Gene3D" id="2.70.98.10">
    <property type="match status" value="1"/>
</dbReference>